<dbReference type="InterPro" id="IPR006067">
    <property type="entry name" value="NO2/SO3_Rdtase_4Fe4S_dom"/>
</dbReference>
<keyword evidence="10" id="KW-1185">Reference proteome</keyword>
<dbReference type="GO" id="GO:0046872">
    <property type="term" value="F:metal ion binding"/>
    <property type="evidence" value="ECO:0007669"/>
    <property type="project" value="UniProtKB-KW"/>
</dbReference>
<dbReference type="Gene3D" id="3.30.413.10">
    <property type="entry name" value="Sulfite Reductase Hemoprotein, domain 1"/>
    <property type="match status" value="1"/>
</dbReference>
<dbReference type="RefSeq" id="WP_068718647.1">
    <property type="nucleotide sequence ID" value="NZ_LWDV01000009.1"/>
</dbReference>
<evidence type="ECO:0000256" key="6">
    <source>
        <dbReference type="ARBA" id="ARBA00023014"/>
    </source>
</evidence>
<organism evidence="9 10">
    <name type="scientific">Orenia metallireducens</name>
    <dbReference type="NCBI Taxonomy" id="1413210"/>
    <lineage>
        <taxon>Bacteria</taxon>
        <taxon>Bacillati</taxon>
        <taxon>Bacillota</taxon>
        <taxon>Clostridia</taxon>
        <taxon>Halanaerobiales</taxon>
        <taxon>Halobacteroidaceae</taxon>
        <taxon>Orenia</taxon>
    </lineage>
</organism>
<dbReference type="InterPro" id="IPR006066">
    <property type="entry name" value="NO2/SO3_Rdtase_FeS/sirohaem_BS"/>
</dbReference>
<dbReference type="PROSITE" id="PS00365">
    <property type="entry name" value="NIR_SIR"/>
    <property type="match status" value="1"/>
</dbReference>
<reference evidence="9 10" key="2">
    <citation type="submission" date="2016-08" db="EMBL/GenBank/DDBJ databases">
        <title>Orenia metallireducens sp. nov. strain Z6, a Novel Metal-reducing Firmicute from the Deep Subsurface.</title>
        <authorList>
            <person name="Maxim B.I."/>
            <person name="Kenneth K."/>
            <person name="Flynn T.M."/>
            <person name="Oloughlin E.J."/>
            <person name="Locke R.A."/>
            <person name="Weber J.R."/>
            <person name="Egan S.M."/>
            <person name="Mackie R.I."/>
            <person name="Cann I.K."/>
        </authorList>
    </citation>
    <scope>NUCLEOTIDE SEQUENCE [LARGE SCALE GENOMIC DNA]</scope>
    <source>
        <strain evidence="9 10">Z6</strain>
    </source>
</reference>
<dbReference type="Pfam" id="PF01077">
    <property type="entry name" value="NIR_SIR"/>
    <property type="match status" value="1"/>
</dbReference>
<dbReference type="PANTHER" id="PTHR43809:SF1">
    <property type="entry name" value="NITRITE REDUCTASE (NADH) LARGE SUBUNIT"/>
    <property type="match status" value="1"/>
</dbReference>
<dbReference type="EMBL" id="LWDV01000009">
    <property type="protein sequence ID" value="OCL26629.1"/>
    <property type="molecule type" value="Genomic_DNA"/>
</dbReference>
<accession>A0A1C0A8P5</accession>
<evidence type="ECO:0000313" key="10">
    <source>
        <dbReference type="Proteomes" id="UP000093514"/>
    </source>
</evidence>
<dbReference type="GO" id="GO:0016491">
    <property type="term" value="F:oxidoreductase activity"/>
    <property type="evidence" value="ECO:0007669"/>
    <property type="project" value="UniProtKB-KW"/>
</dbReference>
<evidence type="ECO:0000256" key="5">
    <source>
        <dbReference type="ARBA" id="ARBA00023004"/>
    </source>
</evidence>
<dbReference type="OrthoDB" id="9800558at2"/>
<name>A0A1C0A8P5_9FIRM</name>
<dbReference type="InterPro" id="IPR036136">
    <property type="entry name" value="Nit/Sulf_reduc_fer-like_dom_sf"/>
</dbReference>
<dbReference type="InterPro" id="IPR045854">
    <property type="entry name" value="NO2/SO3_Rdtase_4Fe4S_sf"/>
</dbReference>
<dbReference type="GO" id="GO:0020037">
    <property type="term" value="F:heme binding"/>
    <property type="evidence" value="ECO:0007669"/>
    <property type="project" value="InterPro"/>
</dbReference>
<dbReference type="InterPro" id="IPR017220">
    <property type="entry name" value="Sulphite_reductase_assimil"/>
</dbReference>
<evidence type="ECO:0000256" key="1">
    <source>
        <dbReference type="ARBA" id="ARBA00022485"/>
    </source>
</evidence>
<feature type="domain" description="Nitrite/Sulfite reductase ferredoxin-like" evidence="8">
    <location>
        <begin position="20"/>
        <end position="82"/>
    </location>
</feature>
<dbReference type="SUPFAM" id="SSF55124">
    <property type="entry name" value="Nitrite/Sulfite reductase N-terminal domain-like"/>
    <property type="match status" value="1"/>
</dbReference>
<comment type="caution">
    <text evidence="9">The sequence shown here is derived from an EMBL/GenBank/DDBJ whole genome shotgun (WGS) entry which is preliminary data.</text>
</comment>
<sequence>MDVKNQGTKKDLLAKGAVLQRDGTYAIAPHSPGGILNPDDLIKIGEIAKKYNAAAVKATSSQRLAIVGLQEEDIDNVWNDLEMDPGYAIGVCVRSIKFCPGTTFCKRGQQDSVGMGMELDKRYHGVELPGKFKMGVSGCVNKCMDTEFRDLGLMGTAKGFHIYAGGHGGVRARLGQVIAEHQTGEDSLQIIDNVINYFKENGNKRERLGEFIDRVGMEEFKDKVLIQ</sequence>
<dbReference type="PIRSF" id="PIRSF037487">
    <property type="entry name" value="Sulfite_red_assimil"/>
    <property type="match status" value="1"/>
</dbReference>
<dbReference type="PRINTS" id="PR00397">
    <property type="entry name" value="SIROHAEM"/>
</dbReference>
<proteinExistence type="predicted"/>
<evidence type="ECO:0000259" key="7">
    <source>
        <dbReference type="Pfam" id="PF01077"/>
    </source>
</evidence>
<dbReference type="Pfam" id="PF03460">
    <property type="entry name" value="NIR_SIR_ferr"/>
    <property type="match status" value="1"/>
</dbReference>
<evidence type="ECO:0000313" key="9">
    <source>
        <dbReference type="EMBL" id="OCL26629.1"/>
    </source>
</evidence>
<keyword evidence="3" id="KW-0479">Metal-binding</keyword>
<keyword evidence="4" id="KW-0560">Oxidoreductase</keyword>
<evidence type="ECO:0000256" key="3">
    <source>
        <dbReference type="ARBA" id="ARBA00022723"/>
    </source>
</evidence>
<keyword evidence="5" id="KW-0408">Iron</keyword>
<evidence type="ECO:0000259" key="8">
    <source>
        <dbReference type="Pfam" id="PF03460"/>
    </source>
</evidence>
<dbReference type="Proteomes" id="UP000093514">
    <property type="component" value="Unassembled WGS sequence"/>
</dbReference>
<dbReference type="PANTHER" id="PTHR43809">
    <property type="entry name" value="NITRITE REDUCTASE (NADH) LARGE SUBUNIT"/>
    <property type="match status" value="1"/>
</dbReference>
<dbReference type="GO" id="GO:0051539">
    <property type="term" value="F:4 iron, 4 sulfur cluster binding"/>
    <property type="evidence" value="ECO:0007669"/>
    <property type="project" value="UniProtKB-KW"/>
</dbReference>
<evidence type="ECO:0000256" key="4">
    <source>
        <dbReference type="ARBA" id="ARBA00023002"/>
    </source>
</evidence>
<gene>
    <name evidence="9" type="ORF">U472_11660</name>
</gene>
<keyword evidence="1" id="KW-0004">4Fe-4S</keyword>
<dbReference type="InterPro" id="IPR052034">
    <property type="entry name" value="NasD-like"/>
</dbReference>
<reference evidence="10" key="1">
    <citation type="submission" date="2016-07" db="EMBL/GenBank/DDBJ databases">
        <authorList>
            <person name="Florea S."/>
            <person name="Webb J.S."/>
            <person name="Jaromczyk J."/>
            <person name="Schardl C.L."/>
        </authorList>
    </citation>
    <scope>NUCLEOTIDE SEQUENCE [LARGE SCALE GENOMIC DNA]</scope>
    <source>
        <strain evidence="10">Z6</strain>
    </source>
</reference>
<evidence type="ECO:0000256" key="2">
    <source>
        <dbReference type="ARBA" id="ARBA00022617"/>
    </source>
</evidence>
<protein>
    <submittedName>
        <fullName evidence="9">Sulfite reductase</fullName>
    </submittedName>
</protein>
<keyword evidence="6" id="KW-0411">Iron-sulfur</keyword>
<dbReference type="AlphaFoldDB" id="A0A1C0A8P5"/>
<dbReference type="InterPro" id="IPR005117">
    <property type="entry name" value="NiRdtase/SiRdtase_haem-b_fer"/>
</dbReference>
<dbReference type="SUPFAM" id="SSF56014">
    <property type="entry name" value="Nitrite and sulphite reductase 4Fe-4S domain-like"/>
    <property type="match status" value="1"/>
</dbReference>
<keyword evidence="2" id="KW-0349">Heme</keyword>
<dbReference type="Gene3D" id="3.90.480.20">
    <property type="match status" value="1"/>
</dbReference>
<feature type="domain" description="Nitrite/sulphite reductase 4Fe-4S" evidence="7">
    <location>
        <begin position="91"/>
        <end position="224"/>
    </location>
</feature>